<reference evidence="2" key="1">
    <citation type="journal article" date="2015" name="BMC Genomics">
        <title>Draft genome of a commonly misdiagnosed multidrug resistant pathogen Candida auris.</title>
        <authorList>
            <person name="Chatterjee S."/>
            <person name="Alampalli S.V."/>
            <person name="Nageshan R.K."/>
            <person name="Chettiar S.T."/>
            <person name="Joshi S."/>
            <person name="Tatu U.S."/>
        </authorList>
    </citation>
    <scope>NUCLEOTIDE SEQUENCE [LARGE SCALE GENOMIC DNA]</scope>
    <source>
        <strain evidence="2">6684</strain>
    </source>
</reference>
<sequence length="58" mass="6838">MWIVRIRAFRSHLAEVGAAKTGKWQPREGSNGLLYDSLFLWKLFINNLTFKVPNERNF</sequence>
<evidence type="ECO:0000313" key="2">
    <source>
        <dbReference type="Proteomes" id="UP000037122"/>
    </source>
</evidence>
<proteinExistence type="predicted"/>
<gene>
    <name evidence="1" type="ORF">QG37_01982</name>
</gene>
<name>A0A0L0P510_CANAR</name>
<dbReference type="AlphaFoldDB" id="A0A0L0P510"/>
<evidence type="ECO:0000313" key="1">
    <source>
        <dbReference type="EMBL" id="KNE01106.1"/>
    </source>
</evidence>
<dbReference type="Proteomes" id="UP000037122">
    <property type="component" value="Unassembled WGS sequence"/>
</dbReference>
<dbReference type="EMBL" id="LGST01000016">
    <property type="protein sequence ID" value="KNE01106.1"/>
    <property type="molecule type" value="Genomic_DNA"/>
</dbReference>
<comment type="caution">
    <text evidence="1">The sequence shown here is derived from an EMBL/GenBank/DDBJ whole genome shotgun (WGS) entry which is preliminary data.</text>
</comment>
<accession>A0A0L0P510</accession>
<organism evidence="1 2">
    <name type="scientific">Candidozyma auris</name>
    <name type="common">Yeast</name>
    <name type="synonym">Candida auris</name>
    <dbReference type="NCBI Taxonomy" id="498019"/>
    <lineage>
        <taxon>Eukaryota</taxon>
        <taxon>Fungi</taxon>
        <taxon>Dikarya</taxon>
        <taxon>Ascomycota</taxon>
        <taxon>Saccharomycotina</taxon>
        <taxon>Pichiomycetes</taxon>
        <taxon>Metschnikowiaceae</taxon>
        <taxon>Candidozyma</taxon>
    </lineage>
</organism>
<dbReference type="VEuPathDB" id="FungiDB:QG37_01982"/>
<protein>
    <submittedName>
        <fullName evidence="1">Uncharacterized protein</fullName>
    </submittedName>
</protein>